<keyword evidence="2" id="KW-0238">DNA-binding</keyword>
<evidence type="ECO:0000256" key="3">
    <source>
        <dbReference type="ARBA" id="ARBA00023163"/>
    </source>
</evidence>
<dbReference type="InterPro" id="IPR001761">
    <property type="entry name" value="Peripla_BP/Lac1_sug-bd_dom"/>
</dbReference>
<organism evidence="6 7">
    <name type="scientific">Goodfellowiella coeruleoviolacea</name>
    <dbReference type="NCBI Taxonomy" id="334858"/>
    <lineage>
        <taxon>Bacteria</taxon>
        <taxon>Bacillati</taxon>
        <taxon>Actinomycetota</taxon>
        <taxon>Actinomycetes</taxon>
        <taxon>Pseudonocardiales</taxon>
        <taxon>Pseudonocardiaceae</taxon>
        <taxon>Goodfellowiella</taxon>
    </lineage>
</organism>
<feature type="region of interest" description="Disordered" evidence="4">
    <location>
        <begin position="333"/>
        <end position="355"/>
    </location>
</feature>
<dbReference type="CDD" id="cd06293">
    <property type="entry name" value="PBP1_LacI-like"/>
    <property type="match status" value="1"/>
</dbReference>
<evidence type="ECO:0000313" key="7">
    <source>
        <dbReference type="Proteomes" id="UP001206128"/>
    </source>
</evidence>
<feature type="compositionally biased region" description="Basic residues" evidence="4">
    <location>
        <begin position="334"/>
        <end position="345"/>
    </location>
</feature>
<dbReference type="InterPro" id="IPR010982">
    <property type="entry name" value="Lambda_DNA-bd_dom_sf"/>
</dbReference>
<evidence type="ECO:0000313" key="6">
    <source>
        <dbReference type="EMBL" id="MCP2164210.1"/>
    </source>
</evidence>
<dbReference type="PANTHER" id="PTHR30146">
    <property type="entry name" value="LACI-RELATED TRANSCRIPTIONAL REPRESSOR"/>
    <property type="match status" value="1"/>
</dbReference>
<dbReference type="PROSITE" id="PS00356">
    <property type="entry name" value="HTH_LACI_1"/>
    <property type="match status" value="1"/>
</dbReference>
<evidence type="ECO:0000256" key="4">
    <source>
        <dbReference type="SAM" id="MobiDB-lite"/>
    </source>
</evidence>
<dbReference type="Pfam" id="PF00356">
    <property type="entry name" value="LacI"/>
    <property type="match status" value="1"/>
</dbReference>
<dbReference type="CDD" id="cd01392">
    <property type="entry name" value="HTH_LacI"/>
    <property type="match status" value="1"/>
</dbReference>
<accession>A0AAE3KEU9</accession>
<dbReference type="SMART" id="SM00354">
    <property type="entry name" value="HTH_LACI"/>
    <property type="match status" value="1"/>
</dbReference>
<keyword evidence="7" id="KW-1185">Reference proteome</keyword>
<dbReference type="GO" id="GO:0003700">
    <property type="term" value="F:DNA-binding transcription factor activity"/>
    <property type="evidence" value="ECO:0007669"/>
    <property type="project" value="TreeGrafter"/>
</dbReference>
<feature type="compositionally biased region" description="Low complexity" evidence="4">
    <location>
        <begin position="346"/>
        <end position="355"/>
    </location>
</feature>
<gene>
    <name evidence="6" type="ORF">LX83_001050</name>
</gene>
<dbReference type="Proteomes" id="UP001206128">
    <property type="component" value="Unassembled WGS sequence"/>
</dbReference>
<feature type="domain" description="HTH lacI-type" evidence="5">
    <location>
        <begin position="5"/>
        <end position="59"/>
    </location>
</feature>
<dbReference type="InterPro" id="IPR028082">
    <property type="entry name" value="Peripla_BP_I"/>
</dbReference>
<dbReference type="PANTHER" id="PTHR30146:SF109">
    <property type="entry name" value="HTH-TYPE TRANSCRIPTIONAL REGULATOR GALS"/>
    <property type="match status" value="1"/>
</dbReference>
<dbReference type="GO" id="GO:0000976">
    <property type="term" value="F:transcription cis-regulatory region binding"/>
    <property type="evidence" value="ECO:0007669"/>
    <property type="project" value="TreeGrafter"/>
</dbReference>
<evidence type="ECO:0000256" key="2">
    <source>
        <dbReference type="ARBA" id="ARBA00023125"/>
    </source>
</evidence>
<keyword evidence="3" id="KW-0804">Transcription</keyword>
<dbReference type="InterPro" id="IPR000843">
    <property type="entry name" value="HTH_LacI"/>
</dbReference>
<name>A0AAE3KEU9_9PSEU</name>
<protein>
    <submittedName>
        <fullName evidence="6">Transcriptional regulator, LacI family</fullName>
    </submittedName>
</protein>
<evidence type="ECO:0000256" key="1">
    <source>
        <dbReference type="ARBA" id="ARBA00023015"/>
    </source>
</evidence>
<dbReference type="SUPFAM" id="SSF47413">
    <property type="entry name" value="lambda repressor-like DNA-binding domains"/>
    <property type="match status" value="1"/>
</dbReference>
<dbReference type="Gene3D" id="1.10.260.40">
    <property type="entry name" value="lambda repressor-like DNA-binding domains"/>
    <property type="match status" value="1"/>
</dbReference>
<dbReference type="EMBL" id="JAMTCK010000002">
    <property type="protein sequence ID" value="MCP2164210.1"/>
    <property type="molecule type" value="Genomic_DNA"/>
</dbReference>
<evidence type="ECO:0000259" key="5">
    <source>
        <dbReference type="PROSITE" id="PS50932"/>
    </source>
</evidence>
<dbReference type="RefSeq" id="WP_253767629.1">
    <property type="nucleotide sequence ID" value="NZ_JAMTCK010000002.1"/>
</dbReference>
<dbReference type="SUPFAM" id="SSF53822">
    <property type="entry name" value="Periplasmic binding protein-like I"/>
    <property type="match status" value="1"/>
</dbReference>
<dbReference type="AlphaFoldDB" id="A0AAE3KEU9"/>
<reference evidence="6" key="1">
    <citation type="submission" date="2022-06" db="EMBL/GenBank/DDBJ databases">
        <title>Genomic Encyclopedia of Archaeal and Bacterial Type Strains, Phase II (KMG-II): from individual species to whole genera.</title>
        <authorList>
            <person name="Goeker M."/>
        </authorList>
    </citation>
    <scope>NUCLEOTIDE SEQUENCE</scope>
    <source>
        <strain evidence="6">DSM 43935</strain>
    </source>
</reference>
<dbReference type="PROSITE" id="PS50932">
    <property type="entry name" value="HTH_LACI_2"/>
    <property type="match status" value="1"/>
</dbReference>
<keyword evidence="1" id="KW-0805">Transcription regulation</keyword>
<sequence length="355" mass="38402">MRSSVSIRDVAVRAGVSVGTVSNVLNHPDRVAQATRARVLSAISDLGFVRNESARQLRAGTARAIGLVVLDVANPFFTDVARGVEDVASQAGHAVILCNSDESAQREIRHLELLAEQRVHGVLITPSDPSLEPIRRLQRRGVSVVLLDHPSSEPDICSVAVDNRTGGELAVTHLLAEGHQAIVMVNGPAHIRQGRERHLGALDALRKANRDSDLLEVIEVPMLNVAAGLRAGERLLARTSRPTAVFCANDMLALGVLQVMVRAGVRVPDDLAIVGYDDIDFAAAAAVPLTSVRQPRQLIGRTAAELVIAETMSPDEHEHQRVVFTPELVVRESSRRRRRTRRPARRVPAPAGSEV</sequence>
<dbReference type="Gene3D" id="3.40.50.2300">
    <property type="match status" value="2"/>
</dbReference>
<comment type="caution">
    <text evidence="6">The sequence shown here is derived from an EMBL/GenBank/DDBJ whole genome shotgun (WGS) entry which is preliminary data.</text>
</comment>
<dbReference type="Pfam" id="PF00532">
    <property type="entry name" value="Peripla_BP_1"/>
    <property type="match status" value="1"/>
</dbReference>
<proteinExistence type="predicted"/>